<protein>
    <submittedName>
        <fullName evidence="2">DUF4918 family protein</fullName>
    </submittedName>
</protein>
<dbReference type="OrthoDB" id="7107805at2"/>
<reference evidence="2 3" key="1">
    <citation type="submission" date="2019-03" db="EMBL/GenBank/DDBJ databases">
        <title>Complete genome sequence of Paenisporosarcina antarctica CGMCC 1.6503T.</title>
        <authorList>
            <person name="Rong J.-C."/>
            <person name="Chi N.-Y."/>
            <person name="Zhang Q.-F."/>
        </authorList>
    </citation>
    <scope>NUCLEOTIDE SEQUENCE [LARGE SCALE GENOMIC DNA]</scope>
    <source>
        <strain evidence="2 3">CGMCC 1.6503</strain>
    </source>
</reference>
<dbReference type="KEGG" id="panc:E2636_12635"/>
<dbReference type="EMBL" id="CP038015">
    <property type="protein sequence ID" value="QBP41945.1"/>
    <property type="molecule type" value="Genomic_DNA"/>
</dbReference>
<gene>
    <name evidence="2" type="ORF">E2636_12635</name>
</gene>
<accession>A0A4V1AN90</accession>
<dbReference type="Pfam" id="PF03167">
    <property type="entry name" value="UDG"/>
    <property type="match status" value="1"/>
</dbReference>
<evidence type="ECO:0000259" key="1">
    <source>
        <dbReference type="Pfam" id="PF03167"/>
    </source>
</evidence>
<evidence type="ECO:0000313" key="3">
    <source>
        <dbReference type="Proteomes" id="UP000294292"/>
    </source>
</evidence>
<feature type="domain" description="Uracil-DNA glycosylase-like" evidence="1">
    <location>
        <begin position="51"/>
        <end position="213"/>
    </location>
</feature>
<dbReference type="AlphaFoldDB" id="A0A4V1AN90"/>
<organism evidence="2 3">
    <name type="scientific">Paenisporosarcina antarctica</name>
    <dbReference type="NCBI Taxonomy" id="417367"/>
    <lineage>
        <taxon>Bacteria</taxon>
        <taxon>Bacillati</taxon>
        <taxon>Bacillota</taxon>
        <taxon>Bacilli</taxon>
        <taxon>Bacillales</taxon>
        <taxon>Caryophanaceae</taxon>
        <taxon>Paenisporosarcina</taxon>
    </lineage>
</organism>
<dbReference type="SUPFAM" id="SSF52141">
    <property type="entry name" value="Uracil-DNA glycosylase-like"/>
    <property type="match status" value="1"/>
</dbReference>
<name>A0A4V1AN90_9BACL</name>
<dbReference type="RefSeq" id="WP_134210514.1">
    <property type="nucleotide sequence ID" value="NZ_CP038015.1"/>
</dbReference>
<sequence>MEKIIDLHEDFYKSIQNDLEVKEKLDREKITILDGFIENRELVRLYYQAFYISKTPRIVLCGTNPGKNGAGKTGIPFIDFNGASELFPNVDQDDKERSAQFILSVISEIGKMKFHKNVYMTNLSWFGFIQDNKNVNYFNLPTPLESVFTDSFLAEMEIVRPKVIIPLSKDVEQALHKMTEEGRLNYPVGPRLPHPYYCSFGKREDKYKEKYVNRITSSMGRLALS</sequence>
<keyword evidence="3" id="KW-1185">Reference proteome</keyword>
<dbReference type="InterPro" id="IPR036895">
    <property type="entry name" value="Uracil-DNA_glycosylase-like_sf"/>
</dbReference>
<dbReference type="Gene3D" id="3.40.470.10">
    <property type="entry name" value="Uracil-DNA glycosylase-like domain"/>
    <property type="match status" value="1"/>
</dbReference>
<proteinExistence type="predicted"/>
<evidence type="ECO:0000313" key="2">
    <source>
        <dbReference type="EMBL" id="QBP41945.1"/>
    </source>
</evidence>
<dbReference type="InterPro" id="IPR005122">
    <property type="entry name" value="Uracil-DNA_glycosylase-like"/>
</dbReference>
<dbReference type="Proteomes" id="UP000294292">
    <property type="component" value="Chromosome"/>
</dbReference>